<sequence>MPRTSHKKRLLNPHKSQLLFVEAPINGPKHEYGPQLRSAIHPRSFISEKQRQSGAPCTSWVSPQFNSIETTTVSRGKRANQAATKMSVLGLPQTRKTRVCKYTPLSFGATTGCENLRENLRSSWTKNDRHVSSDNHRKELQETSRKTRVARKGVERKMAARVTSATSSRTDISKKFRKNGNGMNKDSIHTPNTSTVPEPPNVETPEMPHCSSNSPASVQHLLFSPNQAKTPPRTENTSILVKDTPEKDYGLRVTWRRRKGLMKLLIDRGQLLLTDAEVANEWI</sequence>
<evidence type="ECO:0000256" key="1">
    <source>
        <dbReference type="SAM" id="MobiDB-lite"/>
    </source>
</evidence>
<dbReference type="GO" id="GO:0000077">
    <property type="term" value="P:DNA damage checkpoint signaling"/>
    <property type="evidence" value="ECO:0007669"/>
    <property type="project" value="InterPro"/>
</dbReference>
<evidence type="ECO:0000313" key="3">
    <source>
        <dbReference type="Proteomes" id="UP001479290"/>
    </source>
</evidence>
<dbReference type="InterPro" id="IPR029293">
    <property type="entry name" value="RHNO1"/>
</dbReference>
<dbReference type="GO" id="GO:0005694">
    <property type="term" value="C:chromosome"/>
    <property type="evidence" value="ECO:0007669"/>
    <property type="project" value="TreeGrafter"/>
</dbReference>
<evidence type="ECO:0000313" key="2">
    <source>
        <dbReference type="EMBL" id="KAK9975754.1"/>
    </source>
</evidence>
<dbReference type="AlphaFoldDB" id="A0AAW2AT81"/>
<organism evidence="2 3">
    <name type="scientific">Culter alburnus</name>
    <name type="common">Topmouth culter</name>
    <dbReference type="NCBI Taxonomy" id="194366"/>
    <lineage>
        <taxon>Eukaryota</taxon>
        <taxon>Metazoa</taxon>
        <taxon>Chordata</taxon>
        <taxon>Craniata</taxon>
        <taxon>Vertebrata</taxon>
        <taxon>Euteleostomi</taxon>
        <taxon>Actinopterygii</taxon>
        <taxon>Neopterygii</taxon>
        <taxon>Teleostei</taxon>
        <taxon>Ostariophysi</taxon>
        <taxon>Cypriniformes</taxon>
        <taxon>Xenocyprididae</taxon>
        <taxon>Xenocypridinae</taxon>
        <taxon>Culter</taxon>
    </lineage>
</organism>
<name>A0AAW2AT81_CULAL</name>
<dbReference type="Proteomes" id="UP001479290">
    <property type="component" value="Unassembled WGS sequence"/>
</dbReference>
<dbReference type="EMBL" id="JAWDJR010000004">
    <property type="protein sequence ID" value="KAK9975754.1"/>
    <property type="molecule type" value="Genomic_DNA"/>
</dbReference>
<protein>
    <submittedName>
        <fullName evidence="2">Uncharacterized protein</fullName>
    </submittedName>
</protein>
<dbReference type="GO" id="GO:0005634">
    <property type="term" value="C:nucleus"/>
    <property type="evidence" value="ECO:0007669"/>
    <property type="project" value="InterPro"/>
</dbReference>
<keyword evidence="3" id="KW-1185">Reference proteome</keyword>
<reference evidence="2 3" key="1">
    <citation type="submission" date="2024-05" db="EMBL/GenBank/DDBJ databases">
        <title>A high-quality chromosomal-level genome assembly of Topmouth culter (Culter alburnus).</title>
        <authorList>
            <person name="Zhao H."/>
        </authorList>
    </citation>
    <scope>NUCLEOTIDE SEQUENCE [LARGE SCALE GENOMIC DNA]</scope>
    <source>
        <strain evidence="2">CATC2023</strain>
        <tissue evidence="2">Muscle</tissue>
    </source>
</reference>
<proteinExistence type="predicted"/>
<comment type="caution">
    <text evidence="2">The sequence shown here is derived from an EMBL/GenBank/DDBJ whole genome shotgun (WGS) entry which is preliminary data.</text>
</comment>
<dbReference type="Pfam" id="PF15319">
    <property type="entry name" value="RHINO"/>
    <property type="match status" value="1"/>
</dbReference>
<accession>A0AAW2AT81</accession>
<feature type="compositionally biased region" description="Basic and acidic residues" evidence="1">
    <location>
        <begin position="124"/>
        <end position="145"/>
    </location>
</feature>
<dbReference type="GO" id="GO:0000725">
    <property type="term" value="P:recombinational repair"/>
    <property type="evidence" value="ECO:0007669"/>
    <property type="project" value="TreeGrafter"/>
</dbReference>
<feature type="region of interest" description="Disordered" evidence="1">
    <location>
        <begin position="124"/>
        <end position="215"/>
    </location>
</feature>
<feature type="compositionally biased region" description="Polar residues" evidence="1">
    <location>
        <begin position="181"/>
        <end position="192"/>
    </location>
</feature>
<dbReference type="PANTHER" id="PTHR35541">
    <property type="entry name" value="RAD9, HUS1, RAD1-INTERACTING NUCLEAR ORPHAN PROTEIN 1"/>
    <property type="match status" value="1"/>
</dbReference>
<dbReference type="PANTHER" id="PTHR35541:SF1">
    <property type="entry name" value="RAD9, HUS1, RAD1-INTERACTING NUCLEAR ORPHAN PROTEIN 1"/>
    <property type="match status" value="1"/>
</dbReference>
<dbReference type="GO" id="GO:0071479">
    <property type="term" value="P:cellular response to ionizing radiation"/>
    <property type="evidence" value="ECO:0007669"/>
    <property type="project" value="InterPro"/>
</dbReference>
<gene>
    <name evidence="2" type="ORF">ABG768_020989</name>
</gene>